<proteinExistence type="predicted"/>
<accession>A0ABS8TKU7</accession>
<evidence type="ECO:0000313" key="2">
    <source>
        <dbReference type="Proteomes" id="UP000823775"/>
    </source>
</evidence>
<keyword evidence="2" id="KW-1185">Reference proteome</keyword>
<gene>
    <name evidence="1" type="ORF">HAX54_013143</name>
</gene>
<organism evidence="1 2">
    <name type="scientific">Datura stramonium</name>
    <name type="common">Jimsonweed</name>
    <name type="synonym">Common thornapple</name>
    <dbReference type="NCBI Taxonomy" id="4076"/>
    <lineage>
        <taxon>Eukaryota</taxon>
        <taxon>Viridiplantae</taxon>
        <taxon>Streptophyta</taxon>
        <taxon>Embryophyta</taxon>
        <taxon>Tracheophyta</taxon>
        <taxon>Spermatophyta</taxon>
        <taxon>Magnoliopsida</taxon>
        <taxon>eudicotyledons</taxon>
        <taxon>Gunneridae</taxon>
        <taxon>Pentapetalae</taxon>
        <taxon>asterids</taxon>
        <taxon>lamiids</taxon>
        <taxon>Solanales</taxon>
        <taxon>Solanaceae</taxon>
        <taxon>Solanoideae</taxon>
        <taxon>Datureae</taxon>
        <taxon>Datura</taxon>
    </lineage>
</organism>
<reference evidence="1 2" key="1">
    <citation type="journal article" date="2021" name="BMC Genomics">
        <title>Datura genome reveals duplications of psychoactive alkaloid biosynthetic genes and high mutation rate following tissue culture.</title>
        <authorList>
            <person name="Rajewski A."/>
            <person name="Carter-House D."/>
            <person name="Stajich J."/>
            <person name="Litt A."/>
        </authorList>
    </citation>
    <scope>NUCLEOTIDE SEQUENCE [LARGE SCALE GENOMIC DNA]</scope>
    <source>
        <strain evidence="1">AR-01</strain>
    </source>
</reference>
<sequence>MDPLIKNCLLNAEISNLEETVSVQKTENSKLMETVSSLKAEINTIMEGKTSSSEIIINDQGFHEVEITSLKKELCKEKKKSSELQ</sequence>
<comment type="caution">
    <text evidence="1">The sequence shown here is derived from an EMBL/GenBank/DDBJ whole genome shotgun (WGS) entry which is preliminary data.</text>
</comment>
<dbReference type="Proteomes" id="UP000823775">
    <property type="component" value="Unassembled WGS sequence"/>
</dbReference>
<dbReference type="EMBL" id="JACEIK010001784">
    <property type="protein sequence ID" value="MCD7472147.1"/>
    <property type="molecule type" value="Genomic_DNA"/>
</dbReference>
<evidence type="ECO:0000313" key="1">
    <source>
        <dbReference type="EMBL" id="MCD7472147.1"/>
    </source>
</evidence>
<feature type="non-terminal residue" evidence="1">
    <location>
        <position position="85"/>
    </location>
</feature>
<protein>
    <submittedName>
        <fullName evidence="1">Uncharacterized protein</fullName>
    </submittedName>
</protein>
<name>A0ABS8TKU7_DATST</name>